<evidence type="ECO:0000256" key="4">
    <source>
        <dbReference type="RuleBase" id="RU368107"/>
    </source>
</evidence>
<organism evidence="6 7">
    <name type="scientific">Guillardia theta (strain CCMP2712)</name>
    <name type="common">Cryptophyte</name>
    <dbReference type="NCBI Taxonomy" id="905079"/>
    <lineage>
        <taxon>Eukaryota</taxon>
        <taxon>Cryptophyceae</taxon>
        <taxon>Pyrenomonadales</taxon>
        <taxon>Geminigeraceae</taxon>
        <taxon>Guillardia</taxon>
    </lineage>
</organism>
<proteinExistence type="inferred from homology"/>
<reference evidence="6" key="3">
    <citation type="submission" date="2015-06" db="UniProtKB">
        <authorList>
            <consortium name="EnsemblProtists"/>
        </authorList>
    </citation>
    <scope>IDENTIFICATION</scope>
</reference>
<dbReference type="OMA" id="CIGWAGR"/>
<dbReference type="SUPFAM" id="SSF81536">
    <property type="entry name" value="Subunit III of photosystem I reaction centre, PsaF"/>
    <property type="match status" value="1"/>
</dbReference>
<name>A0A0C3SG59_GUITC</name>
<comment type="similarity">
    <text evidence="1 4">Belongs to the PsaF family.</text>
</comment>
<dbReference type="PANTHER" id="PTHR34939:SF1">
    <property type="entry name" value="PHOTOSYSTEM I REACTION CENTER SUBUNIT III, CHLOROPLASTIC"/>
    <property type="match status" value="1"/>
</dbReference>
<feature type="signal peptide" evidence="5">
    <location>
        <begin position="1"/>
        <end position="20"/>
    </location>
</feature>
<dbReference type="Gene3D" id="1.10.8.110">
    <property type="entry name" value="Photosystem I PsaF, reaction centre subunit III"/>
    <property type="match status" value="1"/>
</dbReference>
<dbReference type="GO" id="GO:0015979">
    <property type="term" value="P:photosynthesis"/>
    <property type="evidence" value="ECO:0007669"/>
    <property type="project" value="UniProtKB-UniRule"/>
</dbReference>
<dbReference type="PANTHER" id="PTHR34939">
    <property type="entry name" value="PHOTOSYSTEM I REACTION CENTER SUBUNIT III, CHLOROPLASTIC"/>
    <property type="match status" value="1"/>
</dbReference>
<dbReference type="Proteomes" id="UP000011087">
    <property type="component" value="Unassembled WGS sequence"/>
</dbReference>
<keyword evidence="2 4" id="KW-0602">Photosynthesis</keyword>
<comment type="function">
    <text evidence="4">Participates in efficiency of electron transfer from plastocyanin to P700 (or cytochrome c553 in algae and cyanobacteria). This plastocyanin-docking protein contributes to the specific association of plastocyanin to PSI.</text>
</comment>
<reference evidence="7" key="1">
    <citation type="journal article" date="2012" name="Nature">
        <title>Algal genomes reveal evolutionary mosaicism and the fate of nucleomorphs.</title>
        <authorList>
            <consortium name="DOE Joint Genome Institute"/>
            <person name="Curtis B.A."/>
            <person name="Tanifuji G."/>
            <person name="Burki F."/>
            <person name="Gruber A."/>
            <person name="Irimia M."/>
            <person name="Maruyama S."/>
            <person name="Arias M.C."/>
            <person name="Ball S.G."/>
            <person name="Gile G.H."/>
            <person name="Hirakawa Y."/>
            <person name="Hopkins J.F."/>
            <person name="Kuo A."/>
            <person name="Rensing S.A."/>
            <person name="Schmutz J."/>
            <person name="Symeonidi A."/>
            <person name="Elias M."/>
            <person name="Eveleigh R.J."/>
            <person name="Herman E.K."/>
            <person name="Klute M.J."/>
            <person name="Nakayama T."/>
            <person name="Obornik M."/>
            <person name="Reyes-Prieto A."/>
            <person name="Armbrust E.V."/>
            <person name="Aves S.J."/>
            <person name="Beiko R.G."/>
            <person name="Coutinho P."/>
            <person name="Dacks J.B."/>
            <person name="Durnford D.G."/>
            <person name="Fast N.M."/>
            <person name="Green B.R."/>
            <person name="Grisdale C.J."/>
            <person name="Hempel F."/>
            <person name="Henrissat B."/>
            <person name="Hoppner M.P."/>
            <person name="Ishida K."/>
            <person name="Kim E."/>
            <person name="Koreny L."/>
            <person name="Kroth P.G."/>
            <person name="Liu Y."/>
            <person name="Malik S.B."/>
            <person name="Maier U.G."/>
            <person name="McRose D."/>
            <person name="Mock T."/>
            <person name="Neilson J.A."/>
            <person name="Onodera N.T."/>
            <person name="Poole A.M."/>
            <person name="Pritham E.J."/>
            <person name="Richards T.A."/>
            <person name="Rocap G."/>
            <person name="Roy S.W."/>
            <person name="Sarai C."/>
            <person name="Schaack S."/>
            <person name="Shirato S."/>
            <person name="Slamovits C.H."/>
            <person name="Spencer D.F."/>
            <person name="Suzuki S."/>
            <person name="Worden A.Z."/>
            <person name="Zauner S."/>
            <person name="Barry K."/>
            <person name="Bell C."/>
            <person name="Bharti A.K."/>
            <person name="Crow J.A."/>
            <person name="Grimwood J."/>
            <person name="Kramer R."/>
            <person name="Lindquist E."/>
            <person name="Lucas S."/>
            <person name="Salamov A."/>
            <person name="McFadden G.I."/>
            <person name="Lane C.E."/>
            <person name="Keeling P.J."/>
            <person name="Gray M.W."/>
            <person name="Grigoriev I.V."/>
            <person name="Archibald J.M."/>
        </authorList>
    </citation>
    <scope>NUCLEOTIDE SEQUENCE</scope>
    <source>
        <strain evidence="7">CCMP2712</strain>
    </source>
</reference>
<evidence type="ECO:0000256" key="5">
    <source>
        <dbReference type="SAM" id="SignalP"/>
    </source>
</evidence>
<evidence type="ECO:0000313" key="6">
    <source>
        <dbReference type="EnsemblProtists" id="AAC35648"/>
    </source>
</evidence>
<evidence type="ECO:0000256" key="1">
    <source>
        <dbReference type="ARBA" id="ARBA00008386"/>
    </source>
</evidence>
<dbReference type="EMBL" id="AF041468">
    <property type="status" value="NOT_ANNOTATED_CDS"/>
    <property type="molecule type" value="Genomic_DNA"/>
</dbReference>
<dbReference type="AlphaFoldDB" id="A0A0C3SG59"/>
<reference evidence="7" key="2">
    <citation type="submission" date="2012-11" db="EMBL/GenBank/DDBJ databases">
        <authorList>
            <person name="Kuo A."/>
            <person name="Curtis B.A."/>
            <person name="Tanifuji G."/>
            <person name="Burki F."/>
            <person name="Gruber A."/>
            <person name="Irimia M."/>
            <person name="Maruyama S."/>
            <person name="Arias M.C."/>
            <person name="Ball S.G."/>
            <person name="Gile G.H."/>
            <person name="Hirakawa Y."/>
            <person name="Hopkins J.F."/>
            <person name="Rensing S.A."/>
            <person name="Schmutz J."/>
            <person name="Symeonidi A."/>
            <person name="Elias M."/>
            <person name="Eveleigh R.J."/>
            <person name="Herman E.K."/>
            <person name="Klute M.J."/>
            <person name="Nakayama T."/>
            <person name="Obornik M."/>
            <person name="Reyes-Prieto A."/>
            <person name="Armbrust E.V."/>
            <person name="Aves S.J."/>
            <person name="Beiko R.G."/>
            <person name="Coutinho P."/>
            <person name="Dacks J.B."/>
            <person name="Durnford D.G."/>
            <person name="Fast N.M."/>
            <person name="Green B.R."/>
            <person name="Grisdale C."/>
            <person name="Hempe F."/>
            <person name="Henrissat B."/>
            <person name="Hoppner M.P."/>
            <person name="Ishida K.-I."/>
            <person name="Kim E."/>
            <person name="Koreny L."/>
            <person name="Kroth P.G."/>
            <person name="Liu Y."/>
            <person name="Malik S.-B."/>
            <person name="Maier U.G."/>
            <person name="McRose D."/>
            <person name="Mock T."/>
            <person name="Neilson J.A."/>
            <person name="Onodera N.T."/>
            <person name="Poole A.M."/>
            <person name="Pritham E.J."/>
            <person name="Richards T.A."/>
            <person name="Rocap G."/>
            <person name="Roy S.W."/>
            <person name="Sarai C."/>
            <person name="Schaack S."/>
            <person name="Shirato S."/>
            <person name="Slamovits C.H."/>
            <person name="Spencer D.F."/>
            <person name="Suzuki S."/>
            <person name="Worden A.Z."/>
            <person name="Zauner S."/>
            <person name="Barry K."/>
            <person name="Bell C."/>
            <person name="Bharti A.K."/>
            <person name="Crow J.A."/>
            <person name="Grimwood J."/>
            <person name="Kramer R."/>
            <person name="Lindquist E."/>
            <person name="Lucas S."/>
            <person name="Salamov A."/>
            <person name="McFadden G.I."/>
            <person name="Lane C.E."/>
            <person name="Keeling P.J."/>
            <person name="Gray M.W."/>
            <person name="Grigoriev I.V."/>
            <person name="Archibald J.M."/>
        </authorList>
    </citation>
    <scope>NUCLEOTIDE SEQUENCE</scope>
    <source>
        <strain evidence="7">CCMP2712</strain>
    </source>
</reference>
<evidence type="ECO:0000256" key="2">
    <source>
        <dbReference type="ARBA" id="ARBA00022531"/>
    </source>
</evidence>
<evidence type="ECO:0000256" key="3">
    <source>
        <dbReference type="ARBA" id="ARBA00022836"/>
    </source>
</evidence>
<dbReference type="EnsemblProtists" id="AAC35648">
    <property type="protein sequence ID" value="AAC35648"/>
    <property type="gene ID" value="EGPrGTG00000000060"/>
</dbReference>
<accession>A0A0C3SG59</accession>
<dbReference type="GO" id="GO:0009538">
    <property type="term" value="C:photosystem I reaction center"/>
    <property type="evidence" value="ECO:0007669"/>
    <property type="project" value="UniProtKB-UniRule"/>
</dbReference>
<dbReference type="SMR" id="A0A0C3SG59"/>
<keyword evidence="5" id="KW-0732">Signal</keyword>
<dbReference type="InterPro" id="IPR003666">
    <property type="entry name" value="PSI_PsaF"/>
</dbReference>
<sequence length="183" mass="20517">MKNRIIIFIIGLFCLQPVASHADVAGLVPCKNSKEFQRRLDSSVKKLESRLSKYEPNTPPYLALETQINKTKNRFTQYGNAGLLCGTDGLPHLIADGRWSHAGEFMVPGLFFLYIAGWIGWVGRNYVQFASQTDKPTEKEIIIDVPVALSFISTGYIWPFAAFKEFTSGNLIAKEDEITVSPR</sequence>
<evidence type="ECO:0000313" key="7">
    <source>
        <dbReference type="Proteomes" id="UP000011087"/>
    </source>
</evidence>
<feature type="chain" id="PRO_5002170087" description="Photosystem I reaction center subunit III" evidence="5">
    <location>
        <begin position="21"/>
        <end position="183"/>
    </location>
</feature>
<dbReference type="InterPro" id="IPR036577">
    <property type="entry name" value="PSI_PsaF_sf"/>
</dbReference>
<keyword evidence="3 4" id="KW-0603">Photosystem I</keyword>
<protein>
    <recommendedName>
        <fullName evidence="4">Photosystem I reaction center subunit III</fullName>
    </recommendedName>
    <alternativeName>
        <fullName evidence="4">PSI-F</fullName>
    </alternativeName>
</protein>
<dbReference type="FunFam" id="1.10.8.110:FF:000001">
    <property type="entry name" value="Photosystem I reaction center subunit III"/>
    <property type="match status" value="1"/>
</dbReference>
<keyword evidence="7" id="KW-1185">Reference proteome</keyword>
<dbReference type="Pfam" id="PF02507">
    <property type="entry name" value="PSI_PsaF"/>
    <property type="match status" value="1"/>
</dbReference>